<dbReference type="EMBL" id="VLTN01000024">
    <property type="protein sequence ID" value="KAA0151826.1"/>
    <property type="molecule type" value="Genomic_DNA"/>
</dbReference>
<reference evidence="12 13" key="1">
    <citation type="submission" date="2019-07" db="EMBL/GenBank/DDBJ databases">
        <title>Genomes of Cafeteria roenbergensis.</title>
        <authorList>
            <person name="Fischer M.G."/>
            <person name="Hackl T."/>
            <person name="Roman M."/>
        </authorList>
    </citation>
    <scope>NUCLEOTIDE SEQUENCE [LARGE SCALE GENOMIC DNA]</scope>
    <source>
        <strain evidence="9 13">BVI</strain>
        <strain evidence="10 14">Cflag</strain>
        <strain evidence="11 12">E4-10P</strain>
    </source>
</reference>
<evidence type="ECO:0000313" key="13">
    <source>
        <dbReference type="Proteomes" id="UP000323011"/>
    </source>
</evidence>
<dbReference type="EMBL" id="VLTM01000086">
    <property type="protein sequence ID" value="KAA0155813.1"/>
    <property type="molecule type" value="Genomic_DNA"/>
</dbReference>
<keyword evidence="3" id="KW-0732">Signal</keyword>
<feature type="transmembrane region" description="Helical" evidence="6">
    <location>
        <begin position="106"/>
        <end position="131"/>
    </location>
</feature>
<gene>
    <name evidence="8" type="ORF">CROE0942_LOCUS4539</name>
    <name evidence="11" type="ORF">FNF27_03296</name>
    <name evidence="9" type="ORF">FNF29_04232</name>
    <name evidence="10" type="ORF">FNF31_06055</name>
</gene>
<sequence>MTVVAAAPRKPSGGLAALAPLMGVFLLSLMAVGAILFYVRAKIVAAHPDVELVIPLSIEGVQAFEKSLQQLAGSKFEIGAAVCAVYIFLQAFSIPGSFVMNLLSGVVFGSAVGVPLLAVLTTVGSMLCYALSWSFGKPLLEQLGLMDKLSAFRNRIRRADSEGTLFFYLMTVRAFPMSPHWFLNLASPWVGVSPLNFAPTILIGKMPYVWAIVTAGELVSQLRPGASIITWQDQLKLAGLALLLSAPALLMRLCSKKKVASPWEIIFGDDADAAADAGAPAAEGAAEADAGKPKAE</sequence>
<evidence type="ECO:0000313" key="8">
    <source>
        <dbReference type="EMBL" id="CAD8560203.1"/>
    </source>
</evidence>
<name>A0A5A8EDB9_CAFRO</name>
<evidence type="ECO:0000256" key="1">
    <source>
        <dbReference type="ARBA" id="ARBA00004141"/>
    </source>
</evidence>
<evidence type="ECO:0000313" key="12">
    <source>
        <dbReference type="Proteomes" id="UP000322899"/>
    </source>
</evidence>
<evidence type="ECO:0000259" key="7">
    <source>
        <dbReference type="Pfam" id="PF09335"/>
    </source>
</evidence>
<dbReference type="EMBL" id="VLTO01000015">
    <property type="protein sequence ID" value="KAA0175288.1"/>
    <property type="molecule type" value="Genomic_DNA"/>
</dbReference>
<proteinExistence type="predicted"/>
<feature type="transmembrane region" description="Helical" evidence="6">
    <location>
        <begin position="76"/>
        <end position="94"/>
    </location>
</feature>
<evidence type="ECO:0000313" key="10">
    <source>
        <dbReference type="EMBL" id="KAA0155813.1"/>
    </source>
</evidence>
<dbReference type="Pfam" id="PF09335">
    <property type="entry name" value="VTT_dom"/>
    <property type="match status" value="1"/>
</dbReference>
<protein>
    <recommendedName>
        <fullName evidence="7">VTT domain-containing protein</fullName>
    </recommendedName>
</protein>
<evidence type="ECO:0000256" key="3">
    <source>
        <dbReference type="ARBA" id="ARBA00022729"/>
    </source>
</evidence>
<organism evidence="11 12">
    <name type="scientific">Cafeteria roenbergensis</name>
    <name type="common">Marine flagellate</name>
    <dbReference type="NCBI Taxonomy" id="33653"/>
    <lineage>
        <taxon>Eukaryota</taxon>
        <taxon>Sar</taxon>
        <taxon>Stramenopiles</taxon>
        <taxon>Bigyra</taxon>
        <taxon>Opalozoa</taxon>
        <taxon>Bicosoecida</taxon>
        <taxon>Cafeteriaceae</taxon>
        <taxon>Cafeteria</taxon>
    </lineage>
</organism>
<feature type="domain" description="VTT" evidence="7">
    <location>
        <begin position="94"/>
        <end position="217"/>
    </location>
</feature>
<evidence type="ECO:0000313" key="11">
    <source>
        <dbReference type="EMBL" id="KAA0175288.1"/>
    </source>
</evidence>
<dbReference type="Proteomes" id="UP000322899">
    <property type="component" value="Unassembled WGS sequence"/>
</dbReference>
<evidence type="ECO:0000313" key="9">
    <source>
        <dbReference type="EMBL" id="KAA0151826.1"/>
    </source>
</evidence>
<dbReference type="EMBL" id="HBET01006772">
    <property type="protein sequence ID" value="CAD8560203.1"/>
    <property type="molecule type" value="Transcribed_RNA"/>
</dbReference>
<dbReference type="AlphaFoldDB" id="A0A5A8EDB9"/>
<keyword evidence="2 6" id="KW-0812">Transmembrane</keyword>
<dbReference type="GO" id="GO:0016020">
    <property type="term" value="C:membrane"/>
    <property type="evidence" value="ECO:0007669"/>
    <property type="project" value="UniProtKB-SubCell"/>
</dbReference>
<accession>A0A5A8EDB9</accession>
<keyword evidence="13" id="KW-1185">Reference proteome</keyword>
<dbReference type="Proteomes" id="UP000325113">
    <property type="component" value="Unassembled WGS sequence"/>
</dbReference>
<evidence type="ECO:0000256" key="5">
    <source>
        <dbReference type="ARBA" id="ARBA00023136"/>
    </source>
</evidence>
<dbReference type="OrthoDB" id="3364966at2759"/>
<reference evidence="8" key="2">
    <citation type="submission" date="2021-01" db="EMBL/GenBank/DDBJ databases">
        <authorList>
            <person name="Corre E."/>
            <person name="Pelletier E."/>
            <person name="Niang G."/>
            <person name="Scheremetjew M."/>
            <person name="Finn R."/>
            <person name="Kale V."/>
            <person name="Holt S."/>
            <person name="Cochrane G."/>
            <person name="Meng A."/>
            <person name="Brown T."/>
            <person name="Cohen L."/>
        </authorList>
    </citation>
    <scope>NUCLEOTIDE SEQUENCE</scope>
    <source>
        <strain evidence="8">E4-10</strain>
    </source>
</reference>
<evidence type="ECO:0000256" key="4">
    <source>
        <dbReference type="ARBA" id="ARBA00022989"/>
    </source>
</evidence>
<feature type="transmembrane region" description="Helical" evidence="6">
    <location>
        <begin position="15"/>
        <end position="39"/>
    </location>
</feature>
<dbReference type="InterPro" id="IPR045014">
    <property type="entry name" value="TM41A/B"/>
</dbReference>
<evidence type="ECO:0000256" key="2">
    <source>
        <dbReference type="ARBA" id="ARBA00022692"/>
    </source>
</evidence>
<evidence type="ECO:0000313" key="14">
    <source>
        <dbReference type="Proteomes" id="UP000325113"/>
    </source>
</evidence>
<comment type="subcellular location">
    <subcellularLocation>
        <location evidence="1">Membrane</location>
        <topology evidence="1">Multi-pass membrane protein</topology>
    </subcellularLocation>
</comment>
<keyword evidence="4 6" id="KW-1133">Transmembrane helix</keyword>
<dbReference type="InterPro" id="IPR032816">
    <property type="entry name" value="VTT_dom"/>
</dbReference>
<dbReference type="PANTHER" id="PTHR43220">
    <property type="match status" value="1"/>
</dbReference>
<keyword evidence="5 6" id="KW-0472">Membrane</keyword>
<dbReference type="PANTHER" id="PTHR43220:SF21">
    <property type="entry name" value="TRANSMEMBRANE PROTEIN 41A"/>
    <property type="match status" value="1"/>
</dbReference>
<dbReference type="OMA" id="TIGACCC"/>
<dbReference type="Proteomes" id="UP000323011">
    <property type="component" value="Unassembled WGS sequence"/>
</dbReference>
<evidence type="ECO:0000256" key="6">
    <source>
        <dbReference type="SAM" id="Phobius"/>
    </source>
</evidence>